<dbReference type="EMBL" id="JANPWZ010002401">
    <property type="protein sequence ID" value="KAJ3559140.1"/>
    <property type="molecule type" value="Genomic_DNA"/>
</dbReference>
<organism evidence="1 2">
    <name type="scientific">Xylaria arbuscula</name>
    <dbReference type="NCBI Taxonomy" id="114810"/>
    <lineage>
        <taxon>Eukaryota</taxon>
        <taxon>Fungi</taxon>
        <taxon>Dikarya</taxon>
        <taxon>Ascomycota</taxon>
        <taxon>Pezizomycotina</taxon>
        <taxon>Sordariomycetes</taxon>
        <taxon>Xylariomycetidae</taxon>
        <taxon>Xylariales</taxon>
        <taxon>Xylariaceae</taxon>
        <taxon>Xylaria</taxon>
    </lineage>
</organism>
<gene>
    <name evidence="1" type="ORF">NPX13_g9579</name>
</gene>
<protein>
    <submittedName>
        <fullName evidence="1">Uncharacterized protein</fullName>
    </submittedName>
</protein>
<name>A0A9W8N6F8_9PEZI</name>
<dbReference type="Proteomes" id="UP001148614">
    <property type="component" value="Unassembled WGS sequence"/>
</dbReference>
<sequence length="66" mass="7582">MLSFSPRALQSARHSVLSHYYRGDLGLNRYHKGGWFADIAQGYGLLAIEALEDEWMWKQNTPSLNL</sequence>
<dbReference type="AlphaFoldDB" id="A0A9W8N6F8"/>
<evidence type="ECO:0000313" key="2">
    <source>
        <dbReference type="Proteomes" id="UP001148614"/>
    </source>
</evidence>
<reference evidence="1" key="1">
    <citation type="submission" date="2022-07" db="EMBL/GenBank/DDBJ databases">
        <title>Genome Sequence of Xylaria arbuscula.</title>
        <authorList>
            <person name="Buettner E."/>
        </authorList>
    </citation>
    <scope>NUCLEOTIDE SEQUENCE</scope>
    <source>
        <strain evidence="1">VT107</strain>
    </source>
</reference>
<proteinExistence type="predicted"/>
<evidence type="ECO:0000313" key="1">
    <source>
        <dbReference type="EMBL" id="KAJ3559140.1"/>
    </source>
</evidence>
<accession>A0A9W8N6F8</accession>
<comment type="caution">
    <text evidence="1">The sequence shown here is derived from an EMBL/GenBank/DDBJ whole genome shotgun (WGS) entry which is preliminary data.</text>
</comment>
<keyword evidence="2" id="KW-1185">Reference proteome</keyword>